<dbReference type="GO" id="GO:0016758">
    <property type="term" value="F:hexosyltransferase activity"/>
    <property type="evidence" value="ECO:0007669"/>
    <property type="project" value="InterPro"/>
</dbReference>
<dbReference type="Gene3D" id="3.90.550.50">
    <property type="match status" value="1"/>
</dbReference>
<evidence type="ECO:0000313" key="11">
    <source>
        <dbReference type="EMBL" id="VDM65095.1"/>
    </source>
</evidence>
<sequence>MAFYMRYCPHVPFLMKVDDDVAVHLDRLLDLWQMTKEATNNLFCSILNNTEPVRDPSSKWYASETKWPLAFYPLYCNGPFYIMGKEAARRMLSHSLRFPLFTMEDVFYTGLVAGSLGIKVVDWRDRILNHLEVIGFFSNQSKMVLLPRYHQLIGFYLLHKVGQVYCKYKLTFKYNKLNFNN</sequence>
<name>A0A3P7K1R4_STRVU</name>
<keyword evidence="8 10" id="KW-0333">Golgi apparatus</keyword>
<reference evidence="11 12" key="1">
    <citation type="submission" date="2018-11" db="EMBL/GenBank/DDBJ databases">
        <authorList>
            <consortium name="Pathogen Informatics"/>
        </authorList>
    </citation>
    <scope>NUCLEOTIDE SEQUENCE [LARGE SCALE GENOMIC DNA]</scope>
</reference>
<keyword evidence="12" id="KW-1185">Reference proteome</keyword>
<proteinExistence type="inferred from homology"/>
<evidence type="ECO:0000256" key="3">
    <source>
        <dbReference type="ARBA" id="ARBA00022676"/>
    </source>
</evidence>
<organism evidence="11 12">
    <name type="scientific">Strongylus vulgaris</name>
    <name type="common">Blood worm</name>
    <dbReference type="NCBI Taxonomy" id="40348"/>
    <lineage>
        <taxon>Eukaryota</taxon>
        <taxon>Metazoa</taxon>
        <taxon>Ecdysozoa</taxon>
        <taxon>Nematoda</taxon>
        <taxon>Chromadorea</taxon>
        <taxon>Rhabditida</taxon>
        <taxon>Rhabditina</taxon>
        <taxon>Rhabditomorpha</taxon>
        <taxon>Strongyloidea</taxon>
        <taxon>Strongylidae</taxon>
        <taxon>Strongylus</taxon>
    </lineage>
</organism>
<keyword evidence="7" id="KW-1133">Transmembrane helix</keyword>
<evidence type="ECO:0000256" key="8">
    <source>
        <dbReference type="ARBA" id="ARBA00023034"/>
    </source>
</evidence>
<accession>A0A3P7K1R4</accession>
<comment type="similarity">
    <text evidence="2 10">Belongs to the glycosyltransferase 31 family.</text>
</comment>
<evidence type="ECO:0000256" key="7">
    <source>
        <dbReference type="ARBA" id="ARBA00022989"/>
    </source>
</evidence>
<evidence type="ECO:0000256" key="6">
    <source>
        <dbReference type="ARBA" id="ARBA00022968"/>
    </source>
</evidence>
<evidence type="ECO:0000256" key="4">
    <source>
        <dbReference type="ARBA" id="ARBA00022679"/>
    </source>
</evidence>
<gene>
    <name evidence="11" type="ORF">SVUK_LOCUS93</name>
</gene>
<protein>
    <recommendedName>
        <fullName evidence="10">Hexosyltransferase</fullName>
        <ecNumber evidence="10">2.4.1.-</ecNumber>
    </recommendedName>
</protein>
<dbReference type="OrthoDB" id="6086505at2759"/>
<keyword evidence="3 10" id="KW-0328">Glycosyltransferase</keyword>
<dbReference type="InterPro" id="IPR002659">
    <property type="entry name" value="Glyco_trans_31"/>
</dbReference>
<dbReference type="Proteomes" id="UP000270094">
    <property type="component" value="Unassembled WGS sequence"/>
</dbReference>
<evidence type="ECO:0000256" key="9">
    <source>
        <dbReference type="ARBA" id="ARBA00023136"/>
    </source>
</evidence>
<dbReference type="GO" id="GO:0000139">
    <property type="term" value="C:Golgi membrane"/>
    <property type="evidence" value="ECO:0007669"/>
    <property type="project" value="UniProtKB-SubCell"/>
</dbReference>
<dbReference type="PANTHER" id="PTHR11214:SF378">
    <property type="entry name" value="BETA-1,3-GALACTOSYLTRANSFERASE 4"/>
    <property type="match status" value="1"/>
</dbReference>
<evidence type="ECO:0000256" key="1">
    <source>
        <dbReference type="ARBA" id="ARBA00004323"/>
    </source>
</evidence>
<dbReference type="EC" id="2.4.1.-" evidence="10"/>
<keyword evidence="4" id="KW-0808">Transferase</keyword>
<dbReference type="GO" id="GO:0006493">
    <property type="term" value="P:protein O-linked glycosylation"/>
    <property type="evidence" value="ECO:0007669"/>
    <property type="project" value="TreeGrafter"/>
</dbReference>
<keyword evidence="5" id="KW-0812">Transmembrane</keyword>
<dbReference type="PANTHER" id="PTHR11214">
    <property type="entry name" value="BETA-1,3-N-ACETYLGLUCOSAMINYLTRANSFERASE"/>
    <property type="match status" value="1"/>
</dbReference>
<evidence type="ECO:0000256" key="5">
    <source>
        <dbReference type="ARBA" id="ARBA00022692"/>
    </source>
</evidence>
<dbReference type="EMBL" id="UYYB01000116">
    <property type="protein sequence ID" value="VDM65095.1"/>
    <property type="molecule type" value="Genomic_DNA"/>
</dbReference>
<evidence type="ECO:0000256" key="10">
    <source>
        <dbReference type="RuleBase" id="RU363063"/>
    </source>
</evidence>
<dbReference type="Pfam" id="PF01762">
    <property type="entry name" value="Galactosyl_T"/>
    <property type="match status" value="1"/>
</dbReference>
<evidence type="ECO:0000256" key="2">
    <source>
        <dbReference type="ARBA" id="ARBA00008661"/>
    </source>
</evidence>
<keyword evidence="6" id="KW-0735">Signal-anchor</keyword>
<dbReference type="AlphaFoldDB" id="A0A3P7K1R4"/>
<evidence type="ECO:0000313" key="12">
    <source>
        <dbReference type="Proteomes" id="UP000270094"/>
    </source>
</evidence>
<comment type="subcellular location">
    <subcellularLocation>
        <location evidence="1 10">Golgi apparatus membrane</location>
        <topology evidence="1 10">Single-pass type II membrane protein</topology>
    </subcellularLocation>
</comment>
<keyword evidence="9" id="KW-0472">Membrane</keyword>